<evidence type="ECO:0000313" key="1">
    <source>
        <dbReference type="EMBL" id="VDO78645.1"/>
    </source>
</evidence>
<dbReference type="EMBL" id="UZAF01021499">
    <property type="protein sequence ID" value="VDO78645.1"/>
    <property type="molecule type" value="Genomic_DNA"/>
</dbReference>
<accession>A0A0N4X5N9</accession>
<reference evidence="1 2" key="2">
    <citation type="submission" date="2018-11" db="EMBL/GenBank/DDBJ databases">
        <authorList>
            <consortium name="Pathogen Informatics"/>
        </authorList>
    </citation>
    <scope>NUCLEOTIDE SEQUENCE [LARGE SCALE GENOMIC DNA]</scope>
    <source>
        <strain evidence="1 2">MHpl1</strain>
    </source>
</reference>
<reference evidence="3" key="1">
    <citation type="submission" date="2017-02" db="UniProtKB">
        <authorList>
            <consortium name="WormBaseParasite"/>
        </authorList>
    </citation>
    <scope>IDENTIFICATION</scope>
</reference>
<gene>
    <name evidence="1" type="ORF">HPLM_LOCUS19673</name>
</gene>
<dbReference type="WBParaSite" id="HPLM_0001968101-mRNA-1">
    <property type="protein sequence ID" value="HPLM_0001968101-mRNA-1"/>
    <property type="gene ID" value="HPLM_0001968101"/>
</dbReference>
<name>A0A0N4X5N9_HAEPC</name>
<protein>
    <submittedName>
        <fullName evidence="3">Nucleotidyltransferase family protein</fullName>
    </submittedName>
</protein>
<sequence>HSILYLSRRVYSGWYRECNIIPHTTDVDFAAPIEEYTPKLLNELFYGGEFFLSRTLGLVSYYNTSTSKVS</sequence>
<dbReference type="OrthoDB" id="444255at2759"/>
<keyword evidence="2" id="KW-1185">Reference proteome</keyword>
<evidence type="ECO:0000313" key="2">
    <source>
        <dbReference type="Proteomes" id="UP000268014"/>
    </source>
</evidence>
<dbReference type="Proteomes" id="UP000268014">
    <property type="component" value="Unassembled WGS sequence"/>
</dbReference>
<dbReference type="AlphaFoldDB" id="A0A0N4X5N9"/>
<organism evidence="3">
    <name type="scientific">Haemonchus placei</name>
    <name type="common">Barber's pole worm</name>
    <dbReference type="NCBI Taxonomy" id="6290"/>
    <lineage>
        <taxon>Eukaryota</taxon>
        <taxon>Metazoa</taxon>
        <taxon>Ecdysozoa</taxon>
        <taxon>Nematoda</taxon>
        <taxon>Chromadorea</taxon>
        <taxon>Rhabditida</taxon>
        <taxon>Rhabditina</taxon>
        <taxon>Rhabditomorpha</taxon>
        <taxon>Strongyloidea</taxon>
        <taxon>Trichostrongylidae</taxon>
        <taxon>Haemonchus</taxon>
    </lineage>
</organism>
<proteinExistence type="predicted"/>
<evidence type="ECO:0000313" key="3">
    <source>
        <dbReference type="WBParaSite" id="HPLM_0001968101-mRNA-1"/>
    </source>
</evidence>